<organism evidence="2 3">
    <name type="scientific">Corchorus capsularis</name>
    <name type="common">Jute</name>
    <dbReference type="NCBI Taxonomy" id="210143"/>
    <lineage>
        <taxon>Eukaryota</taxon>
        <taxon>Viridiplantae</taxon>
        <taxon>Streptophyta</taxon>
        <taxon>Embryophyta</taxon>
        <taxon>Tracheophyta</taxon>
        <taxon>Spermatophyta</taxon>
        <taxon>Magnoliopsida</taxon>
        <taxon>eudicotyledons</taxon>
        <taxon>Gunneridae</taxon>
        <taxon>Pentapetalae</taxon>
        <taxon>rosids</taxon>
        <taxon>malvids</taxon>
        <taxon>Malvales</taxon>
        <taxon>Malvaceae</taxon>
        <taxon>Grewioideae</taxon>
        <taxon>Apeibeae</taxon>
        <taxon>Corchorus</taxon>
    </lineage>
</organism>
<dbReference type="EMBL" id="AWWV01007138">
    <property type="protein sequence ID" value="OMO98141.1"/>
    <property type="molecule type" value="Genomic_DNA"/>
</dbReference>
<sequence length="25" mass="2566">MAAAAPPLSGGNQTHDSLSKFDGHR</sequence>
<evidence type="ECO:0000313" key="2">
    <source>
        <dbReference type="EMBL" id="OMO98141.1"/>
    </source>
</evidence>
<gene>
    <name evidence="2" type="ORF">CCACVL1_04318</name>
</gene>
<evidence type="ECO:0000313" key="3">
    <source>
        <dbReference type="Proteomes" id="UP000188268"/>
    </source>
</evidence>
<feature type="region of interest" description="Disordered" evidence="1">
    <location>
        <begin position="1"/>
        <end position="25"/>
    </location>
</feature>
<name>A0A1R3JTS3_COCAP</name>
<evidence type="ECO:0000256" key="1">
    <source>
        <dbReference type="SAM" id="MobiDB-lite"/>
    </source>
</evidence>
<accession>A0A1R3JTS3</accession>
<dbReference type="Proteomes" id="UP000188268">
    <property type="component" value="Unassembled WGS sequence"/>
</dbReference>
<proteinExistence type="predicted"/>
<protein>
    <submittedName>
        <fullName evidence="2">Uncharacterized protein</fullName>
    </submittedName>
</protein>
<dbReference type="Gramene" id="OMO98141">
    <property type="protein sequence ID" value="OMO98141"/>
    <property type="gene ID" value="CCACVL1_04318"/>
</dbReference>
<comment type="caution">
    <text evidence="2">The sequence shown here is derived from an EMBL/GenBank/DDBJ whole genome shotgun (WGS) entry which is preliminary data.</text>
</comment>
<dbReference type="AlphaFoldDB" id="A0A1R3JTS3"/>
<reference evidence="2 3" key="1">
    <citation type="submission" date="2013-09" db="EMBL/GenBank/DDBJ databases">
        <title>Corchorus capsularis genome sequencing.</title>
        <authorList>
            <person name="Alam M."/>
            <person name="Haque M.S."/>
            <person name="Islam M.S."/>
            <person name="Emdad E.M."/>
            <person name="Islam M.M."/>
            <person name="Ahmed B."/>
            <person name="Halim A."/>
            <person name="Hossen Q.M.M."/>
            <person name="Hossain M.Z."/>
            <person name="Ahmed R."/>
            <person name="Khan M.M."/>
            <person name="Islam R."/>
            <person name="Rashid M.M."/>
            <person name="Khan S.A."/>
            <person name="Rahman M.S."/>
            <person name="Alam M."/>
        </authorList>
    </citation>
    <scope>NUCLEOTIDE SEQUENCE [LARGE SCALE GENOMIC DNA]</scope>
    <source>
        <strain evidence="3">cv. CVL-1</strain>
        <tissue evidence="2">Whole seedling</tissue>
    </source>
</reference>
<keyword evidence="3" id="KW-1185">Reference proteome</keyword>